<dbReference type="InterPro" id="IPR002524">
    <property type="entry name" value="Cation_efflux"/>
</dbReference>
<feature type="compositionally biased region" description="Polar residues" evidence="6">
    <location>
        <begin position="28"/>
        <end position="39"/>
    </location>
</feature>
<organism evidence="10 11">
    <name type="scientific">Daldinia eschscholtzii</name>
    <dbReference type="NCBI Taxonomy" id="292717"/>
    <lineage>
        <taxon>Eukaryota</taxon>
        <taxon>Fungi</taxon>
        <taxon>Dikarya</taxon>
        <taxon>Ascomycota</taxon>
        <taxon>Pezizomycotina</taxon>
        <taxon>Sordariomycetes</taxon>
        <taxon>Xylariomycetidae</taxon>
        <taxon>Xylariales</taxon>
        <taxon>Hypoxylaceae</taxon>
        <taxon>Daldinia</taxon>
    </lineage>
</organism>
<comment type="caution">
    <text evidence="10">The sequence shown here is derived from an EMBL/GenBank/DDBJ whole genome shotgun (WGS) entry which is preliminary data.</text>
</comment>
<dbReference type="PANTHER" id="PTHR43840:SF12">
    <property type="entry name" value="CATION DIFFUSION FACILITATOR 1 (AFU_ORTHOLOGUE AFUA_1G14440)"/>
    <property type="match status" value="1"/>
</dbReference>
<dbReference type="FunFam" id="1.20.1510.10:FF:000005">
    <property type="entry name" value="Putative Cation diffusion facilitator 1"/>
    <property type="match status" value="1"/>
</dbReference>
<dbReference type="InterPro" id="IPR036837">
    <property type="entry name" value="Cation_efflux_CTD_sf"/>
</dbReference>
<evidence type="ECO:0000256" key="6">
    <source>
        <dbReference type="SAM" id="MobiDB-lite"/>
    </source>
</evidence>
<keyword evidence="5 7" id="KW-0472">Membrane</keyword>
<keyword evidence="11" id="KW-1185">Reference proteome</keyword>
<evidence type="ECO:0000259" key="9">
    <source>
        <dbReference type="Pfam" id="PF16916"/>
    </source>
</evidence>
<dbReference type="GO" id="GO:0016020">
    <property type="term" value="C:membrane"/>
    <property type="evidence" value="ECO:0007669"/>
    <property type="project" value="UniProtKB-SubCell"/>
</dbReference>
<dbReference type="PANTHER" id="PTHR43840">
    <property type="entry name" value="MITOCHONDRIAL METAL TRANSPORTER 1-RELATED"/>
    <property type="match status" value="1"/>
</dbReference>
<reference evidence="10 11" key="1">
    <citation type="journal article" date="2024" name="Front Chem Biol">
        <title>Unveiling the potential of Daldinia eschscholtzii MFLUCC 19-0629 through bioactivity and bioinformatics studies for enhanced sustainable agriculture production.</title>
        <authorList>
            <person name="Brooks S."/>
            <person name="Weaver J.A."/>
            <person name="Klomchit A."/>
            <person name="Alharthi S.A."/>
            <person name="Onlamun T."/>
            <person name="Nurani R."/>
            <person name="Vong T.K."/>
            <person name="Alberti F."/>
            <person name="Greco C."/>
        </authorList>
    </citation>
    <scope>NUCLEOTIDE SEQUENCE [LARGE SCALE GENOMIC DNA]</scope>
    <source>
        <strain evidence="10">MFLUCC 19-0629</strain>
    </source>
</reference>
<evidence type="ECO:0000256" key="3">
    <source>
        <dbReference type="ARBA" id="ARBA00022692"/>
    </source>
</evidence>
<dbReference type="Gene3D" id="3.30.70.1350">
    <property type="entry name" value="Cation efflux protein, cytoplasmic domain"/>
    <property type="match status" value="1"/>
</dbReference>
<evidence type="ECO:0008006" key="12">
    <source>
        <dbReference type="Google" id="ProtNLM"/>
    </source>
</evidence>
<dbReference type="SUPFAM" id="SSF160240">
    <property type="entry name" value="Cation efflux protein cytoplasmic domain-like"/>
    <property type="match status" value="1"/>
</dbReference>
<evidence type="ECO:0000256" key="7">
    <source>
        <dbReference type="SAM" id="Phobius"/>
    </source>
</evidence>
<dbReference type="Proteomes" id="UP001369815">
    <property type="component" value="Unassembled WGS sequence"/>
</dbReference>
<feature type="transmembrane region" description="Helical" evidence="7">
    <location>
        <begin position="248"/>
        <end position="268"/>
    </location>
</feature>
<dbReference type="AlphaFoldDB" id="A0AAX6M7M7"/>
<evidence type="ECO:0000256" key="2">
    <source>
        <dbReference type="ARBA" id="ARBA00022448"/>
    </source>
</evidence>
<feature type="transmembrane region" description="Helical" evidence="7">
    <location>
        <begin position="179"/>
        <end position="200"/>
    </location>
</feature>
<dbReference type="GO" id="GO:0008324">
    <property type="term" value="F:monoatomic cation transmembrane transporter activity"/>
    <property type="evidence" value="ECO:0007669"/>
    <property type="project" value="InterPro"/>
</dbReference>
<dbReference type="GO" id="GO:0098771">
    <property type="term" value="P:inorganic ion homeostasis"/>
    <property type="evidence" value="ECO:0007669"/>
    <property type="project" value="UniProtKB-ARBA"/>
</dbReference>
<feature type="region of interest" description="Disordered" evidence="6">
    <location>
        <begin position="1"/>
        <end position="100"/>
    </location>
</feature>
<dbReference type="InterPro" id="IPR058533">
    <property type="entry name" value="Cation_efflux_TM"/>
</dbReference>
<evidence type="ECO:0000256" key="1">
    <source>
        <dbReference type="ARBA" id="ARBA00004141"/>
    </source>
</evidence>
<name>A0AAX6M7M7_9PEZI</name>
<dbReference type="InterPro" id="IPR027470">
    <property type="entry name" value="Cation_efflux_CTD"/>
</dbReference>
<sequence length="472" mass="52028">MNVHITRSAMTSDISPAAGSRSHLSDYQRGQASSSRSSVHTPISQSHHSHPPHHNATSTGIEAMDEHGDQPVARHPPSISTDIESQTGPARYGGNDPYNLSSAFKTAEQLDEIKANTARKRTGAVSSGIDHLNSTLRARRVQTFYHKQNDTIKQMLKSVEEHSTEAQNEAGDDNLRVKIAVIGSFAANVVLAALQIYGAVSSGSLSLFTTMADAIFDPMSNLTLILVQQSMKRVDPNRFPSGKARLETVGNITFCFMMTAVSAILIAFSCQDISNRRGTAAEVNNFHLPSVIAVCIAFATKFVLFLYCWGVKDKYSQVNILWQDHRNDLLINGFGVLTSVGGSKLAWWIDPMGAIIISLVISGAWLHQAFEEFMTLVGRAADIDVHRLITYVCLTYSDSIRGIDTVRVYHSGPKLIAEIDIVMDPADPLRTTHDVSEGLQIELEKLPNIERAYVHVDYETTHKPEHSYRKDL</sequence>
<dbReference type="InterPro" id="IPR027469">
    <property type="entry name" value="Cation_efflux_TMD_sf"/>
</dbReference>
<feature type="compositionally biased region" description="Polar residues" evidence="6">
    <location>
        <begin position="78"/>
        <end position="88"/>
    </location>
</feature>
<keyword evidence="3 7" id="KW-0812">Transmembrane</keyword>
<evidence type="ECO:0000259" key="8">
    <source>
        <dbReference type="Pfam" id="PF01545"/>
    </source>
</evidence>
<feature type="transmembrane region" description="Helical" evidence="7">
    <location>
        <begin position="353"/>
        <end position="370"/>
    </location>
</feature>
<dbReference type="NCBIfam" id="TIGR01297">
    <property type="entry name" value="CDF"/>
    <property type="match status" value="1"/>
</dbReference>
<protein>
    <recommendedName>
        <fullName evidence="12">Cation efflux protein cytoplasmic domain-containing protein</fullName>
    </recommendedName>
</protein>
<dbReference type="Pfam" id="PF16916">
    <property type="entry name" value="ZT_dimer"/>
    <property type="match status" value="1"/>
</dbReference>
<dbReference type="Gene3D" id="1.20.1510.10">
    <property type="entry name" value="Cation efflux protein transmembrane domain"/>
    <property type="match status" value="1"/>
</dbReference>
<evidence type="ECO:0000256" key="4">
    <source>
        <dbReference type="ARBA" id="ARBA00022989"/>
    </source>
</evidence>
<feature type="domain" description="Cation efflux protein transmembrane" evidence="8">
    <location>
        <begin position="183"/>
        <end position="376"/>
    </location>
</feature>
<keyword evidence="4 7" id="KW-1133">Transmembrane helix</keyword>
<dbReference type="GO" id="GO:0030003">
    <property type="term" value="P:intracellular monoatomic cation homeostasis"/>
    <property type="evidence" value="ECO:0007669"/>
    <property type="project" value="UniProtKB-ARBA"/>
</dbReference>
<accession>A0AAX6M7M7</accession>
<evidence type="ECO:0000256" key="5">
    <source>
        <dbReference type="ARBA" id="ARBA00023136"/>
    </source>
</evidence>
<proteinExistence type="predicted"/>
<feature type="transmembrane region" description="Helical" evidence="7">
    <location>
        <begin position="288"/>
        <end position="309"/>
    </location>
</feature>
<keyword evidence="2" id="KW-0813">Transport</keyword>
<dbReference type="Pfam" id="PF01545">
    <property type="entry name" value="Cation_efflux"/>
    <property type="match status" value="1"/>
</dbReference>
<feature type="domain" description="Cation efflux protein cytoplasmic" evidence="9">
    <location>
        <begin position="395"/>
        <end position="457"/>
    </location>
</feature>
<gene>
    <name evidence="10" type="ORF">Daesc_010192</name>
</gene>
<dbReference type="SUPFAM" id="SSF161111">
    <property type="entry name" value="Cation efflux protein transmembrane domain-like"/>
    <property type="match status" value="1"/>
</dbReference>
<comment type="subcellular location">
    <subcellularLocation>
        <location evidence="1">Membrane</location>
        <topology evidence="1">Multi-pass membrane protein</topology>
    </subcellularLocation>
</comment>
<evidence type="ECO:0000313" key="10">
    <source>
        <dbReference type="EMBL" id="KAK6948426.1"/>
    </source>
</evidence>
<dbReference type="InterPro" id="IPR050291">
    <property type="entry name" value="CDF_Transporter"/>
</dbReference>
<dbReference type="EMBL" id="JBANMG010000010">
    <property type="protein sequence ID" value="KAK6948426.1"/>
    <property type="molecule type" value="Genomic_DNA"/>
</dbReference>
<evidence type="ECO:0000313" key="11">
    <source>
        <dbReference type="Proteomes" id="UP001369815"/>
    </source>
</evidence>